<keyword evidence="1" id="KW-1133">Transmembrane helix</keyword>
<keyword evidence="1" id="KW-0472">Membrane</keyword>
<sequence>MNDVIVSLIRTYVPVGVGAFLAWLLSLGIEVDAQTQAGLITSMTALVVAAYYTLVRLLERKWPAVGVLLGVPKQPEYEPRHAA</sequence>
<dbReference type="AlphaFoldDB" id="A0A021VYU5"/>
<dbReference type="EMBL" id="AXCW01000039">
    <property type="protein sequence ID" value="EYR64252.1"/>
    <property type="molecule type" value="Genomic_DNA"/>
</dbReference>
<keyword evidence="1" id="KW-0812">Transmembrane</keyword>
<evidence type="ECO:0000313" key="2">
    <source>
        <dbReference type="EMBL" id="EYR64252.1"/>
    </source>
</evidence>
<dbReference type="RefSeq" id="WP_034223871.1">
    <property type="nucleotide sequence ID" value="NZ_AXCW01000039.1"/>
</dbReference>
<protein>
    <recommendedName>
        <fullName evidence="4">Holin</fullName>
    </recommendedName>
</protein>
<dbReference type="Proteomes" id="UP000019753">
    <property type="component" value="Unassembled WGS sequence"/>
</dbReference>
<comment type="caution">
    <text evidence="2">The sequence shown here is derived from an EMBL/GenBank/DDBJ whole genome shotgun (WGS) entry which is preliminary data.</text>
</comment>
<feature type="transmembrane region" description="Helical" evidence="1">
    <location>
        <begin position="35"/>
        <end position="54"/>
    </location>
</feature>
<reference evidence="2 3" key="1">
    <citation type="submission" date="2014-01" db="EMBL/GenBank/DDBJ databases">
        <title>Actinotalea ferrariae CF5-4.</title>
        <authorList>
            <person name="Chen F."/>
            <person name="Li Y."/>
            <person name="Wang G."/>
        </authorList>
    </citation>
    <scope>NUCLEOTIDE SEQUENCE [LARGE SCALE GENOMIC DNA]</scope>
    <source>
        <strain evidence="2 3">CF5-4</strain>
    </source>
</reference>
<name>A0A021VYU5_9CELL</name>
<accession>A0A021VYU5</accession>
<dbReference type="OrthoDB" id="5120920at2"/>
<gene>
    <name evidence="2" type="ORF">N866_13620</name>
</gene>
<evidence type="ECO:0000313" key="3">
    <source>
        <dbReference type="Proteomes" id="UP000019753"/>
    </source>
</evidence>
<proteinExistence type="predicted"/>
<organism evidence="2 3">
    <name type="scientific">Actinotalea ferrariae CF5-4</name>
    <dbReference type="NCBI Taxonomy" id="948458"/>
    <lineage>
        <taxon>Bacteria</taxon>
        <taxon>Bacillati</taxon>
        <taxon>Actinomycetota</taxon>
        <taxon>Actinomycetes</taxon>
        <taxon>Micrococcales</taxon>
        <taxon>Cellulomonadaceae</taxon>
        <taxon>Actinotalea</taxon>
    </lineage>
</organism>
<evidence type="ECO:0000256" key="1">
    <source>
        <dbReference type="SAM" id="Phobius"/>
    </source>
</evidence>
<keyword evidence="3" id="KW-1185">Reference proteome</keyword>
<evidence type="ECO:0008006" key="4">
    <source>
        <dbReference type="Google" id="ProtNLM"/>
    </source>
</evidence>
<feature type="transmembrane region" description="Helical" evidence="1">
    <location>
        <begin position="12"/>
        <end position="29"/>
    </location>
</feature>